<dbReference type="InterPro" id="IPR004089">
    <property type="entry name" value="MCPsignal_dom"/>
</dbReference>
<organism evidence="9 10">
    <name type="scientific">Planobispora rosea</name>
    <dbReference type="NCBI Taxonomy" id="35762"/>
    <lineage>
        <taxon>Bacteria</taxon>
        <taxon>Bacillati</taxon>
        <taxon>Actinomycetota</taxon>
        <taxon>Actinomycetes</taxon>
        <taxon>Streptosporangiales</taxon>
        <taxon>Streptosporangiaceae</taxon>
        <taxon>Planobispora</taxon>
    </lineage>
</organism>
<evidence type="ECO:0000259" key="7">
    <source>
        <dbReference type="PROSITE" id="PS50111"/>
    </source>
</evidence>
<dbReference type="PROSITE" id="PS50885">
    <property type="entry name" value="HAMP"/>
    <property type="match status" value="1"/>
</dbReference>
<gene>
    <name evidence="9" type="ORF">Pro02_66860</name>
</gene>
<dbReference type="EMBL" id="BOOI01000077">
    <property type="protein sequence ID" value="GIH88278.1"/>
    <property type="molecule type" value="Genomic_DNA"/>
</dbReference>
<keyword evidence="10" id="KW-1185">Reference proteome</keyword>
<dbReference type="InterPro" id="IPR003660">
    <property type="entry name" value="HAMP_dom"/>
</dbReference>
<protein>
    <recommendedName>
        <fullName evidence="11">Methyl-accepting chemotaxis protein</fullName>
    </recommendedName>
</protein>
<evidence type="ECO:0000256" key="6">
    <source>
        <dbReference type="SAM" id="Phobius"/>
    </source>
</evidence>
<dbReference type="Gene3D" id="2.40.10.220">
    <property type="entry name" value="predicted glycosyltransferase like domains"/>
    <property type="match status" value="1"/>
</dbReference>
<evidence type="ECO:0000256" key="3">
    <source>
        <dbReference type="ARBA" id="ARBA00023224"/>
    </source>
</evidence>
<comment type="caution">
    <text evidence="9">The sequence shown here is derived from an EMBL/GenBank/DDBJ whole genome shotgun (WGS) entry which is preliminary data.</text>
</comment>
<dbReference type="AlphaFoldDB" id="A0A8J3WGB9"/>
<evidence type="ECO:0000256" key="5">
    <source>
        <dbReference type="PROSITE-ProRule" id="PRU00284"/>
    </source>
</evidence>
<dbReference type="SMART" id="SM00283">
    <property type="entry name" value="MA"/>
    <property type="match status" value="1"/>
</dbReference>
<dbReference type="SUPFAM" id="SSF58104">
    <property type="entry name" value="Methyl-accepting chemotaxis protein (MCP) signaling domain"/>
    <property type="match status" value="1"/>
</dbReference>
<evidence type="ECO:0000313" key="10">
    <source>
        <dbReference type="Proteomes" id="UP000655044"/>
    </source>
</evidence>
<keyword evidence="2 6" id="KW-1133">Transmembrane helix</keyword>
<feature type="domain" description="Methyl-accepting transducer" evidence="7">
    <location>
        <begin position="145"/>
        <end position="279"/>
    </location>
</feature>
<evidence type="ECO:0008006" key="11">
    <source>
        <dbReference type="Google" id="ProtNLM"/>
    </source>
</evidence>
<sequence length="446" mass="47461">MKLGRLCAGSLLVGLVVLVVVPSGLVARGQFAGAVPGVLFGAVFLFGAVLSSVVVLLLVRRRDRRRIGSLLRVVEAAVASGDRTLRVGSGGRGEIGALGRVVDGLLDMIAAQGAELERAADAREEQLRALYAERRLNEQQAHQRAQEMINDSVAIIMGELRVVADRTEELRSAAETIEERVGVTDAVTGCVTEQARRANDTVEQLEVSLSRVDGIARLISEVAAQTHLLALNATIEAVRAGEAGRGFSVVANEVKELASATTRSTAEITAIVHSLEENALAMARSLTEMTGGVGDLGEATSQVGVMTRRQHSSVDLLKEYLDRAIDRISTMAHLTEQLERRNAPRAAIGGRTWIRSGGREYPAQMLDLSESGAHFSIGRGTPLGQGDVVEVGIPLPGEGPLTLGADVVHRKVHEDSAEVGLRFRDVSASAADRVHRHVVAALTDQD</sequence>
<feature type="domain" description="HAMP" evidence="8">
    <location>
        <begin position="61"/>
        <end position="114"/>
    </location>
</feature>
<dbReference type="RefSeq" id="WP_141703989.1">
    <property type="nucleotide sequence ID" value="NZ_BMQP01000051.1"/>
</dbReference>
<evidence type="ECO:0000259" key="8">
    <source>
        <dbReference type="PROSITE" id="PS50885"/>
    </source>
</evidence>
<dbReference type="OrthoDB" id="3285468at2"/>
<dbReference type="Pfam" id="PF07238">
    <property type="entry name" value="PilZ"/>
    <property type="match status" value="1"/>
</dbReference>
<name>A0A8J3WGB9_PLARO</name>
<keyword evidence="6" id="KW-0472">Membrane</keyword>
<evidence type="ECO:0000256" key="4">
    <source>
        <dbReference type="ARBA" id="ARBA00029447"/>
    </source>
</evidence>
<dbReference type="PANTHER" id="PTHR32089">
    <property type="entry name" value="METHYL-ACCEPTING CHEMOTAXIS PROTEIN MCPB"/>
    <property type="match status" value="1"/>
</dbReference>
<dbReference type="InterPro" id="IPR009875">
    <property type="entry name" value="PilZ_domain"/>
</dbReference>
<keyword evidence="3 5" id="KW-0807">Transducer</keyword>
<dbReference type="GO" id="GO:0016020">
    <property type="term" value="C:membrane"/>
    <property type="evidence" value="ECO:0007669"/>
    <property type="project" value="InterPro"/>
</dbReference>
<dbReference type="PANTHER" id="PTHR32089:SF112">
    <property type="entry name" value="LYSOZYME-LIKE PROTEIN-RELATED"/>
    <property type="match status" value="1"/>
</dbReference>
<evidence type="ECO:0000256" key="1">
    <source>
        <dbReference type="ARBA" id="ARBA00022692"/>
    </source>
</evidence>
<reference evidence="9" key="1">
    <citation type="submission" date="2021-01" db="EMBL/GenBank/DDBJ databases">
        <title>Whole genome shotgun sequence of Planobispora rosea NBRC 15558.</title>
        <authorList>
            <person name="Komaki H."/>
            <person name="Tamura T."/>
        </authorList>
    </citation>
    <scope>NUCLEOTIDE SEQUENCE</scope>
    <source>
        <strain evidence="9">NBRC 15558</strain>
    </source>
</reference>
<evidence type="ECO:0000313" key="9">
    <source>
        <dbReference type="EMBL" id="GIH88278.1"/>
    </source>
</evidence>
<dbReference type="GO" id="GO:0035438">
    <property type="term" value="F:cyclic-di-GMP binding"/>
    <property type="evidence" value="ECO:0007669"/>
    <property type="project" value="InterPro"/>
</dbReference>
<proteinExistence type="inferred from homology"/>
<dbReference type="Pfam" id="PF00015">
    <property type="entry name" value="MCPsignal"/>
    <property type="match status" value="1"/>
</dbReference>
<keyword evidence="1 6" id="KW-0812">Transmembrane</keyword>
<evidence type="ECO:0000256" key="2">
    <source>
        <dbReference type="ARBA" id="ARBA00022989"/>
    </source>
</evidence>
<dbReference type="GO" id="GO:0007165">
    <property type="term" value="P:signal transduction"/>
    <property type="evidence" value="ECO:0007669"/>
    <property type="project" value="UniProtKB-KW"/>
</dbReference>
<accession>A0A8J3WGB9</accession>
<dbReference type="PROSITE" id="PS50111">
    <property type="entry name" value="CHEMOTAXIS_TRANSDUC_2"/>
    <property type="match status" value="1"/>
</dbReference>
<feature type="transmembrane region" description="Helical" evidence="6">
    <location>
        <begin position="38"/>
        <end position="59"/>
    </location>
</feature>
<dbReference type="Gene3D" id="1.10.287.950">
    <property type="entry name" value="Methyl-accepting chemotaxis protein"/>
    <property type="match status" value="1"/>
</dbReference>
<comment type="similarity">
    <text evidence="4">Belongs to the methyl-accepting chemotaxis (MCP) protein family.</text>
</comment>
<dbReference type="Proteomes" id="UP000655044">
    <property type="component" value="Unassembled WGS sequence"/>
</dbReference>
<dbReference type="SUPFAM" id="SSF141371">
    <property type="entry name" value="PilZ domain-like"/>
    <property type="match status" value="1"/>
</dbReference>